<feature type="non-terminal residue" evidence="4">
    <location>
        <position position="1"/>
    </location>
</feature>
<evidence type="ECO:0000256" key="3">
    <source>
        <dbReference type="ARBA" id="ARBA00023163"/>
    </source>
</evidence>
<dbReference type="GO" id="GO:0003677">
    <property type="term" value="F:DNA binding"/>
    <property type="evidence" value="ECO:0007669"/>
    <property type="project" value="InterPro"/>
</dbReference>
<dbReference type="Gene3D" id="3.30.450.40">
    <property type="match status" value="1"/>
</dbReference>
<organism evidence="4">
    <name type="scientific">Cyprideis torosa</name>
    <dbReference type="NCBI Taxonomy" id="163714"/>
    <lineage>
        <taxon>Eukaryota</taxon>
        <taxon>Metazoa</taxon>
        <taxon>Ecdysozoa</taxon>
        <taxon>Arthropoda</taxon>
        <taxon>Crustacea</taxon>
        <taxon>Oligostraca</taxon>
        <taxon>Ostracoda</taxon>
        <taxon>Podocopa</taxon>
        <taxon>Podocopida</taxon>
        <taxon>Cytherocopina</taxon>
        <taxon>Cytheroidea</taxon>
        <taxon>Cytherideidae</taxon>
        <taxon>Cyprideis</taxon>
    </lineage>
</organism>
<name>A0A7R8ZWW0_9CRUS</name>
<evidence type="ECO:0000256" key="1">
    <source>
        <dbReference type="ARBA" id="ARBA00022491"/>
    </source>
</evidence>
<keyword evidence="2" id="KW-0805">Transcription regulation</keyword>
<keyword evidence="3" id="KW-0804">Transcription</keyword>
<dbReference type="AlphaFoldDB" id="A0A7R8ZWW0"/>
<dbReference type="EMBL" id="OB687959">
    <property type="protein sequence ID" value="CAD7237425.1"/>
    <property type="molecule type" value="Genomic_DNA"/>
</dbReference>
<dbReference type="SUPFAM" id="SSF55781">
    <property type="entry name" value="GAF domain-like"/>
    <property type="match status" value="1"/>
</dbReference>
<evidence type="ECO:0000256" key="2">
    <source>
        <dbReference type="ARBA" id="ARBA00023015"/>
    </source>
</evidence>
<keyword evidence="1" id="KW-0678">Repressor</keyword>
<dbReference type="InterPro" id="IPR002571">
    <property type="entry name" value="HrcA"/>
</dbReference>
<dbReference type="OrthoDB" id="2346946at2759"/>
<protein>
    <submittedName>
        <fullName evidence="4">Uncharacterized protein</fullName>
    </submittedName>
</protein>
<dbReference type="PANTHER" id="PTHR34824:SF1">
    <property type="entry name" value="HEAT-INDUCIBLE TRANSCRIPTION REPRESSOR HRCA"/>
    <property type="match status" value="1"/>
</dbReference>
<dbReference type="Gene3D" id="3.30.390.60">
    <property type="entry name" value="Heat-inducible transcription repressor hrca homolog, domain 3"/>
    <property type="match status" value="1"/>
</dbReference>
<dbReference type="InterPro" id="IPR021153">
    <property type="entry name" value="HrcA_C"/>
</dbReference>
<proteinExistence type="predicted"/>
<gene>
    <name evidence="4" type="ORF">CTOB1V02_LOCUS15240</name>
</gene>
<sequence length="258" mass="28577">VALDNLQVQLNASQDANTLVQSASTILSKVTSLTGLVTIPRHSPSSIRQVEFLRLSDRQVLAILVLSRNEVQNRIIQLDDEISSSELQQAANFLNECLVGKDVQEARQTLLQEMRDHRQEMNALMMSAIELGEMAFANMTDSTEDDYVIAGETNLMSYEELSDIDKLRELFSAFTRKRDILELLDKSIQADGVQIFIGSESGYEVFGDCSLVTAPYSMGDDQLGVLGVIGPKRMPYESVIPVVDVTSRLLSIALNSSR</sequence>
<dbReference type="InterPro" id="IPR029016">
    <property type="entry name" value="GAF-like_dom_sf"/>
</dbReference>
<dbReference type="PANTHER" id="PTHR34824">
    <property type="entry name" value="HEAT-INDUCIBLE TRANSCRIPTION REPRESSOR HRCA"/>
    <property type="match status" value="1"/>
</dbReference>
<dbReference type="InterPro" id="IPR023120">
    <property type="entry name" value="WHTH_transcript_rep_HrcA_IDD"/>
</dbReference>
<dbReference type="GO" id="GO:0045892">
    <property type="term" value="P:negative regulation of DNA-templated transcription"/>
    <property type="evidence" value="ECO:0007669"/>
    <property type="project" value="TreeGrafter"/>
</dbReference>
<dbReference type="Pfam" id="PF01628">
    <property type="entry name" value="HrcA"/>
    <property type="match status" value="1"/>
</dbReference>
<evidence type="ECO:0000313" key="4">
    <source>
        <dbReference type="EMBL" id="CAD7237425.1"/>
    </source>
</evidence>
<reference evidence="4" key="1">
    <citation type="submission" date="2020-11" db="EMBL/GenBank/DDBJ databases">
        <authorList>
            <person name="Tran Van P."/>
        </authorList>
    </citation>
    <scope>NUCLEOTIDE SEQUENCE</scope>
</reference>
<accession>A0A7R8ZWW0</accession>